<dbReference type="STRING" id="871651.SAMN05421688_3217"/>
<feature type="transmembrane region" description="Helical" evidence="5">
    <location>
        <begin position="111"/>
        <end position="128"/>
    </location>
</feature>
<feature type="domain" description="Yip1" evidence="6">
    <location>
        <begin position="13"/>
        <end position="187"/>
    </location>
</feature>
<protein>
    <submittedName>
        <fullName evidence="7">Yip1 domain-containing protein</fullName>
    </submittedName>
</protein>
<dbReference type="GO" id="GO:0016020">
    <property type="term" value="C:membrane"/>
    <property type="evidence" value="ECO:0007669"/>
    <property type="project" value="UniProtKB-SubCell"/>
</dbReference>
<evidence type="ECO:0000259" key="6">
    <source>
        <dbReference type="Pfam" id="PF04893"/>
    </source>
</evidence>
<evidence type="ECO:0000256" key="3">
    <source>
        <dbReference type="ARBA" id="ARBA00022989"/>
    </source>
</evidence>
<keyword evidence="8" id="KW-1185">Reference proteome</keyword>
<dbReference type="OrthoDB" id="7872013at2"/>
<dbReference type="RefSeq" id="WP_092066761.1">
    <property type="nucleotide sequence ID" value="NZ_FOJU01000006.1"/>
</dbReference>
<dbReference type="Proteomes" id="UP000198796">
    <property type="component" value="Unassembled WGS sequence"/>
</dbReference>
<keyword evidence="3 5" id="KW-1133">Transmembrane helix</keyword>
<feature type="transmembrane region" description="Helical" evidence="5">
    <location>
        <begin position="134"/>
        <end position="160"/>
    </location>
</feature>
<comment type="subcellular location">
    <subcellularLocation>
        <location evidence="1">Membrane</location>
        <topology evidence="1">Multi-pass membrane protein</topology>
    </subcellularLocation>
</comment>
<proteinExistence type="predicted"/>
<evidence type="ECO:0000313" key="7">
    <source>
        <dbReference type="EMBL" id="SFB14511.1"/>
    </source>
</evidence>
<dbReference type="AlphaFoldDB" id="A0A1I0YMS1"/>
<dbReference type="InterPro" id="IPR006977">
    <property type="entry name" value="Yip1_dom"/>
</dbReference>
<dbReference type="EMBL" id="FOJU01000006">
    <property type="protein sequence ID" value="SFB14511.1"/>
    <property type="molecule type" value="Genomic_DNA"/>
</dbReference>
<accession>A0A1I0YMS1</accession>
<dbReference type="Pfam" id="PF04893">
    <property type="entry name" value="Yip1"/>
    <property type="match status" value="1"/>
</dbReference>
<gene>
    <name evidence="7" type="ORF">SAMN05421688_3217</name>
</gene>
<evidence type="ECO:0000256" key="5">
    <source>
        <dbReference type="SAM" id="Phobius"/>
    </source>
</evidence>
<evidence type="ECO:0000256" key="2">
    <source>
        <dbReference type="ARBA" id="ARBA00022692"/>
    </source>
</evidence>
<sequence>MNLSDIGGLLRLTLTKPRDAAGLLLAVNPGKEVLWLAFILVGVLSALAFFASNMLLSLVSGGAEMPATLSIISRLTPIGVTAFLLVNLGLFAGALYLGGRVLNGQARFGDIALLVVWQQFLMIVFQFAQTGIALIAPAAVSVIFTLASSLYLFWVFLVLLAVVERFGTVPRALAQFLLALVGLSLLLATVTNLIGAPPQGTFPNV</sequence>
<evidence type="ECO:0000256" key="1">
    <source>
        <dbReference type="ARBA" id="ARBA00004141"/>
    </source>
</evidence>
<evidence type="ECO:0000313" key="8">
    <source>
        <dbReference type="Proteomes" id="UP000198796"/>
    </source>
</evidence>
<feature type="transmembrane region" description="Helical" evidence="5">
    <location>
        <begin position="172"/>
        <end position="195"/>
    </location>
</feature>
<feature type="transmembrane region" description="Helical" evidence="5">
    <location>
        <begin position="33"/>
        <end position="58"/>
    </location>
</feature>
<keyword evidence="4 5" id="KW-0472">Membrane</keyword>
<reference evidence="7 8" key="1">
    <citation type="submission" date="2016-10" db="EMBL/GenBank/DDBJ databases">
        <authorList>
            <person name="de Groot N.N."/>
        </authorList>
    </citation>
    <scope>NUCLEOTIDE SEQUENCE [LARGE SCALE GENOMIC DNA]</scope>
    <source>
        <strain evidence="7 8">DSM 29316</strain>
    </source>
</reference>
<name>A0A1I0YMS1_9RHOB</name>
<feature type="transmembrane region" description="Helical" evidence="5">
    <location>
        <begin position="78"/>
        <end position="99"/>
    </location>
</feature>
<evidence type="ECO:0000256" key="4">
    <source>
        <dbReference type="ARBA" id="ARBA00023136"/>
    </source>
</evidence>
<organism evidence="7 8">
    <name type="scientific">Poseidonocella pacifica</name>
    <dbReference type="NCBI Taxonomy" id="871651"/>
    <lineage>
        <taxon>Bacteria</taxon>
        <taxon>Pseudomonadati</taxon>
        <taxon>Pseudomonadota</taxon>
        <taxon>Alphaproteobacteria</taxon>
        <taxon>Rhodobacterales</taxon>
        <taxon>Roseobacteraceae</taxon>
        <taxon>Poseidonocella</taxon>
    </lineage>
</organism>
<keyword evidence="2 5" id="KW-0812">Transmembrane</keyword>